<evidence type="ECO:0008006" key="3">
    <source>
        <dbReference type="Google" id="ProtNLM"/>
    </source>
</evidence>
<keyword evidence="2" id="KW-1185">Reference proteome</keyword>
<dbReference type="PROSITE" id="PS51257">
    <property type="entry name" value="PROKAR_LIPOPROTEIN"/>
    <property type="match status" value="1"/>
</dbReference>
<dbReference type="EMBL" id="CP019952">
    <property type="protein sequence ID" value="AQW68595.1"/>
    <property type="molecule type" value="Genomic_DNA"/>
</dbReference>
<proteinExistence type="predicted"/>
<evidence type="ECO:0000313" key="2">
    <source>
        <dbReference type="Proteomes" id="UP000191010"/>
    </source>
</evidence>
<dbReference type="Proteomes" id="UP000191010">
    <property type="component" value="Chromosome"/>
</dbReference>
<name>A0ABN4Y0U3_9PSED</name>
<evidence type="ECO:0000313" key="1">
    <source>
        <dbReference type="EMBL" id="AQW68595.1"/>
    </source>
</evidence>
<sequence>MNKGLLIALMATLLTGCNHYFNSPYGSRWDQRNIPCDATPPNQPGCYDNVHQEGLLNRLFEKG</sequence>
<gene>
    <name evidence="1" type="ORF">B2J77_10425</name>
</gene>
<protein>
    <recommendedName>
        <fullName evidence="3">Lipoprotein</fullName>
    </recommendedName>
</protein>
<organism evidence="1 2">
    <name type="scientific">Pseudomonas parafulva</name>
    <dbReference type="NCBI Taxonomy" id="157782"/>
    <lineage>
        <taxon>Bacteria</taxon>
        <taxon>Pseudomonadati</taxon>
        <taxon>Pseudomonadota</taxon>
        <taxon>Gammaproteobacteria</taxon>
        <taxon>Pseudomonadales</taxon>
        <taxon>Pseudomonadaceae</taxon>
        <taxon>Pseudomonas</taxon>
    </lineage>
</organism>
<accession>A0ABN4Y0U3</accession>
<reference evidence="1 2" key="1">
    <citation type="submission" date="2017-02" db="EMBL/GenBank/DDBJ databases">
        <authorList>
            <person name="Guo L."/>
        </authorList>
    </citation>
    <scope>NUCLEOTIDE SEQUENCE [LARGE SCALE GENOMIC DNA]</scope>
    <source>
        <strain evidence="1 2">PRS09-11288</strain>
    </source>
</reference>